<protein>
    <recommendedName>
        <fullName evidence="3">Isocitrate lyase/phosphoenolpyruvate mutase family protein</fullName>
    </recommendedName>
</protein>
<organism evidence="1 2">
    <name type="scientific">Martelella mangrovi</name>
    <dbReference type="NCBI Taxonomy" id="1397477"/>
    <lineage>
        <taxon>Bacteria</taxon>
        <taxon>Pseudomonadati</taxon>
        <taxon>Pseudomonadota</taxon>
        <taxon>Alphaproteobacteria</taxon>
        <taxon>Hyphomicrobiales</taxon>
        <taxon>Aurantimonadaceae</taxon>
        <taxon>Martelella</taxon>
    </lineage>
</organism>
<dbReference type="SUPFAM" id="SSF51621">
    <property type="entry name" value="Phosphoenolpyruvate/pyruvate domain"/>
    <property type="match status" value="1"/>
</dbReference>
<proteinExistence type="predicted"/>
<dbReference type="Proteomes" id="UP001549164">
    <property type="component" value="Unassembled WGS sequence"/>
</dbReference>
<dbReference type="Gene3D" id="3.20.20.60">
    <property type="entry name" value="Phosphoenolpyruvate-binding domains"/>
    <property type="match status" value="1"/>
</dbReference>
<evidence type="ECO:0000313" key="1">
    <source>
        <dbReference type="EMBL" id="MET3601729.1"/>
    </source>
</evidence>
<evidence type="ECO:0000313" key="2">
    <source>
        <dbReference type="Proteomes" id="UP001549164"/>
    </source>
</evidence>
<dbReference type="InterPro" id="IPR040442">
    <property type="entry name" value="Pyrv_kinase-like_dom_sf"/>
</dbReference>
<gene>
    <name evidence="1" type="ORF">ABID12_003691</name>
</gene>
<dbReference type="EMBL" id="JBEPLY010000016">
    <property type="protein sequence ID" value="MET3601729.1"/>
    <property type="molecule type" value="Genomic_DNA"/>
</dbReference>
<accession>A0ABV2IFN0</accession>
<comment type="caution">
    <text evidence="1">The sequence shown here is derived from an EMBL/GenBank/DDBJ whole genome shotgun (WGS) entry which is preliminary data.</text>
</comment>
<evidence type="ECO:0008006" key="3">
    <source>
        <dbReference type="Google" id="ProtNLM"/>
    </source>
</evidence>
<name>A0ABV2IFN0_9HYPH</name>
<keyword evidence="2" id="KW-1185">Reference proteome</keyword>
<dbReference type="InterPro" id="IPR015813">
    <property type="entry name" value="Pyrv/PenolPyrv_kinase-like_dom"/>
</dbReference>
<sequence>MSQTEKASRLAQLHQKGNPLVLYNIWDAGGAKAVEEAGAFSGNAICCFKDRRTAQLDAAVLLRRAFKAMRSALVH</sequence>
<reference evidence="1 2" key="1">
    <citation type="submission" date="2024-06" db="EMBL/GenBank/DDBJ databases">
        <title>Genomic Encyclopedia of Type Strains, Phase IV (KMG-IV): sequencing the most valuable type-strain genomes for metagenomic binning, comparative biology and taxonomic classification.</title>
        <authorList>
            <person name="Goeker M."/>
        </authorList>
    </citation>
    <scope>NUCLEOTIDE SEQUENCE [LARGE SCALE GENOMIC DNA]</scope>
    <source>
        <strain evidence="1 2">DSM 28102</strain>
    </source>
</reference>